<evidence type="ECO:0000313" key="3">
    <source>
        <dbReference type="EMBL" id="MCR2807122.1"/>
    </source>
</evidence>
<dbReference type="RefSeq" id="WP_257451294.1">
    <property type="nucleotide sequence ID" value="NZ_JANIPJ010000023.1"/>
</dbReference>
<protein>
    <submittedName>
        <fullName evidence="3">Amidase domain-containing protein</fullName>
    </submittedName>
</protein>
<evidence type="ECO:0000256" key="1">
    <source>
        <dbReference type="SAM" id="SignalP"/>
    </source>
</evidence>
<dbReference type="PANTHER" id="PTHR40032:SF1">
    <property type="entry name" value="EXPORTED PROTEIN"/>
    <property type="match status" value="1"/>
</dbReference>
<organism evidence="3 4">
    <name type="scientific">Paenibacillus soyae</name>
    <dbReference type="NCBI Taxonomy" id="2969249"/>
    <lineage>
        <taxon>Bacteria</taxon>
        <taxon>Bacillati</taxon>
        <taxon>Bacillota</taxon>
        <taxon>Bacilli</taxon>
        <taxon>Bacillales</taxon>
        <taxon>Paenibacillaceae</taxon>
        <taxon>Paenibacillus</taxon>
    </lineage>
</organism>
<dbReference type="EMBL" id="JANIPJ010000023">
    <property type="protein sequence ID" value="MCR2807122.1"/>
    <property type="molecule type" value="Genomic_DNA"/>
</dbReference>
<accession>A0A9X2MVJ4</accession>
<dbReference type="Proteomes" id="UP001141950">
    <property type="component" value="Unassembled WGS sequence"/>
</dbReference>
<comment type="caution">
    <text evidence="3">The sequence shown here is derived from an EMBL/GenBank/DDBJ whole genome shotgun (WGS) entry which is preliminary data.</text>
</comment>
<dbReference type="AlphaFoldDB" id="A0A9X2MVJ4"/>
<proteinExistence type="predicted"/>
<reference evidence="3" key="1">
    <citation type="submission" date="2022-08" db="EMBL/GenBank/DDBJ databases">
        <title>The genomic sequence of strain Paenibacillus sp. SCIV0701.</title>
        <authorList>
            <person name="Zhao H."/>
        </authorList>
    </citation>
    <scope>NUCLEOTIDE SEQUENCE</scope>
    <source>
        <strain evidence="3">SCIV0701</strain>
    </source>
</reference>
<feature type="signal peptide" evidence="1">
    <location>
        <begin position="1"/>
        <end position="27"/>
    </location>
</feature>
<dbReference type="InterPro" id="IPR024301">
    <property type="entry name" value="Amidase_6"/>
</dbReference>
<feature type="chain" id="PRO_5040820663" evidence="1">
    <location>
        <begin position="28"/>
        <end position="371"/>
    </location>
</feature>
<dbReference type="Pfam" id="PF12671">
    <property type="entry name" value="Amidase_6"/>
    <property type="match status" value="1"/>
</dbReference>
<feature type="domain" description="Putative amidase" evidence="2">
    <location>
        <begin position="200"/>
        <end position="363"/>
    </location>
</feature>
<sequence length="371" mass="41302">MKMKKKFAVNLLVTGLLLASVVPATSAADNATSTQLGSSNQAAEKVETFQASDIRFLKTLPDGKDKAKSKAAIEHKDAIKLVTDSMKKKGVVIKYDLDDKEYQQYVLSLATDFDVFEEGDMKKIVEFVKFIDLYENYAVNEVLAGYQNKLKQRSSLTTDDMREVLSLMPIAEDEPSTLDTTVSLQGTSSVAPMTVFPNGYDNIAARDYAYEWWDTRNPIYSTYYAEKHDPACEPEDECWNDCTNFVSQALLAGGMEEVYGINYQHYSSWHFGGLIPSFPWGGAHNFYLHWKNRAGVATAASNLQTGDAVNADFSGDGTIDHTAIITKNTGSSTANKYLTQHTSDKKETTTLSTWYSAGYKVYGYEMDLVDQ</sequence>
<evidence type="ECO:0000313" key="4">
    <source>
        <dbReference type="Proteomes" id="UP001141950"/>
    </source>
</evidence>
<evidence type="ECO:0000259" key="2">
    <source>
        <dbReference type="Pfam" id="PF12671"/>
    </source>
</evidence>
<keyword evidence="1" id="KW-0732">Signal</keyword>
<gene>
    <name evidence="3" type="ORF">NQZ67_24860</name>
</gene>
<keyword evidence="4" id="KW-1185">Reference proteome</keyword>
<name>A0A9X2MVJ4_9BACL</name>
<dbReference type="PANTHER" id="PTHR40032">
    <property type="entry name" value="EXPORTED PROTEIN-RELATED"/>
    <property type="match status" value="1"/>
</dbReference>